<reference evidence="1" key="1">
    <citation type="submission" date="2022-02" db="EMBL/GenBank/DDBJ databases">
        <title>Coral-associated bacteria.</title>
        <authorList>
            <person name="Tang K."/>
            <person name="Wang X."/>
        </authorList>
    </citation>
    <scope>NUCLEOTIDE SEQUENCE</scope>
    <source>
        <strain evidence="1">SCSIO 43006</strain>
    </source>
</reference>
<dbReference type="Proteomes" id="UP001055658">
    <property type="component" value="Chromosome"/>
</dbReference>
<proteinExistence type="predicted"/>
<dbReference type="NCBIfam" id="NF041238">
    <property type="entry name" value="AhpD_rel_CFYUT"/>
    <property type="match status" value="1"/>
</dbReference>
<dbReference type="RefSeq" id="WP_252082156.1">
    <property type="nucleotide sequence ID" value="NZ_CP092418.1"/>
</dbReference>
<dbReference type="Gene3D" id="1.20.1290.10">
    <property type="entry name" value="AhpD-like"/>
    <property type="match status" value="2"/>
</dbReference>
<protein>
    <submittedName>
        <fullName evidence="1">Carboxymuconolactone decarboxylase family protein</fullName>
    </submittedName>
</protein>
<dbReference type="SUPFAM" id="SSF69118">
    <property type="entry name" value="AhpD-like"/>
    <property type="match status" value="2"/>
</dbReference>
<organism evidence="1 2">
    <name type="scientific">Microbulbifer variabilis</name>
    <dbReference type="NCBI Taxonomy" id="266805"/>
    <lineage>
        <taxon>Bacteria</taxon>
        <taxon>Pseudomonadati</taxon>
        <taxon>Pseudomonadota</taxon>
        <taxon>Gammaproteobacteria</taxon>
        <taxon>Cellvibrionales</taxon>
        <taxon>Microbulbiferaceae</taxon>
        <taxon>Microbulbifer</taxon>
    </lineage>
</organism>
<dbReference type="InterPro" id="IPR029032">
    <property type="entry name" value="AhpD-like"/>
</dbReference>
<keyword evidence="2" id="KW-1185">Reference proteome</keyword>
<accession>A0ABY4V731</accession>
<gene>
    <name evidence="1" type="ORF">MJO52_13380</name>
</gene>
<evidence type="ECO:0000313" key="1">
    <source>
        <dbReference type="EMBL" id="USD20069.1"/>
    </source>
</evidence>
<sequence>MLFDYSKQKLPIREGLREANLKAWQFIGETGNWWSAQQHLAIAREVRAAHECAFCRERKKALSPYQVEGRHESNSELSEVIVDTVHRIVTDSSRLSDEWFKRLIPSEISKGQYVELVAVVVFVMNVDTFHRALGLPLEALPEIQTLVNESPSQYIPGGLEEGAAWVPMIGKSQCAEEEQDLYRDVPKPTNVLRALSLVPEAVRCQRYMENRYYFLPSEVMQVGESHDRALSRIEIELVATRVSMNNECFYCSASHAMLLQVSGEVQGKQQNITDLLSSERAAASENNGPGNGGISGEYAELIGFVDAAMGDDNQQLVLAREKLSKEHGDSALVDTAALIGSFQRMNRIASATGIELDQEVDLLSQQVQSQLALDTYAQASETTAGGKALGWLFAKVRPILFKMVGKRARDRA</sequence>
<name>A0ABY4V731_9GAMM</name>
<dbReference type="EMBL" id="CP092418">
    <property type="protein sequence ID" value="USD20069.1"/>
    <property type="molecule type" value="Genomic_DNA"/>
</dbReference>
<evidence type="ECO:0000313" key="2">
    <source>
        <dbReference type="Proteomes" id="UP001055658"/>
    </source>
</evidence>